<dbReference type="PROSITE" id="PS51762">
    <property type="entry name" value="GH16_2"/>
    <property type="match status" value="1"/>
</dbReference>
<dbReference type="Pfam" id="PF26113">
    <property type="entry name" value="GH16_XgeA"/>
    <property type="match status" value="1"/>
</dbReference>
<feature type="chain" id="PRO_5033986016" description="GH16 domain-containing protein" evidence="3">
    <location>
        <begin position="31"/>
        <end position="477"/>
    </location>
</feature>
<feature type="compositionally biased region" description="Gly residues" evidence="1">
    <location>
        <begin position="426"/>
        <end position="437"/>
    </location>
</feature>
<organism evidence="5 6">
    <name type="scientific">Agrocybe pediades</name>
    <dbReference type="NCBI Taxonomy" id="84607"/>
    <lineage>
        <taxon>Eukaryota</taxon>
        <taxon>Fungi</taxon>
        <taxon>Dikarya</taxon>
        <taxon>Basidiomycota</taxon>
        <taxon>Agaricomycotina</taxon>
        <taxon>Agaricomycetes</taxon>
        <taxon>Agaricomycetidae</taxon>
        <taxon>Agaricales</taxon>
        <taxon>Agaricineae</taxon>
        <taxon>Strophariaceae</taxon>
        <taxon>Agrocybe</taxon>
    </lineage>
</organism>
<evidence type="ECO:0000313" key="5">
    <source>
        <dbReference type="EMBL" id="KAF4619190.1"/>
    </source>
</evidence>
<name>A0A8H4QX67_9AGAR</name>
<gene>
    <name evidence="5" type="ORF">D9613_004737</name>
</gene>
<dbReference type="PANTHER" id="PTHR10963:SF24">
    <property type="entry name" value="GLYCOSIDASE C21B10.07-RELATED"/>
    <property type="match status" value="1"/>
</dbReference>
<feature type="transmembrane region" description="Helical" evidence="2">
    <location>
        <begin position="457"/>
        <end position="476"/>
    </location>
</feature>
<sequence>MSTPSSSRRFARISFIALSLLALFPGAAQAIFNPVRSYEGDTFFDRWDFYGNVDNTTWGGWVTKLSLTIWWTVGRVVLDARSGAVWLSRYDSCVLEPESERQLQLQTRPVPKGCNVTYQDRNNATSKKLAFINGAGNAIVKVDNSSVLSPPLAMGDVVNRDSIRLTSLDSYPIGSLIIIDVLHVPFGCSVWPSFWTYGIQEEWPSAGEIDIIEAINQMDHNQIALHTRGGCSQSPPPMGVQAQTGNTIEGDCSTDRGCIVAETKPNSYGAGLNAAGGGVYAVQMALSGIYVWFWSRPDIPQNILQSTATSTMDVTSWGIPTASYPNTTCDMETFFPPQNLVLLTTLCGVWAGVPDIYQSTCKTPTGSCFNDNVLGPASNFDQAYWEIRYIRTFLADDAPPIPPQWATTSSSSPSSTAGSTSPTEGAGSGGSVTGGTGVRPPVANSNSKALRAGGGSLGFGGVGALMMFLLGAMMMLG</sequence>
<evidence type="ECO:0000259" key="4">
    <source>
        <dbReference type="PROSITE" id="PS51762"/>
    </source>
</evidence>
<keyword evidence="2" id="KW-0812">Transmembrane</keyword>
<keyword evidence="2" id="KW-1133">Transmembrane helix</keyword>
<reference evidence="5 6" key="1">
    <citation type="submission" date="2019-12" db="EMBL/GenBank/DDBJ databases">
        <authorList>
            <person name="Floudas D."/>
            <person name="Bentzer J."/>
            <person name="Ahren D."/>
            <person name="Johansson T."/>
            <person name="Persson P."/>
            <person name="Tunlid A."/>
        </authorList>
    </citation>
    <scope>NUCLEOTIDE SEQUENCE [LARGE SCALE GENOMIC DNA]</scope>
    <source>
        <strain evidence="5 6">CBS 102.39</strain>
    </source>
</reference>
<dbReference type="GO" id="GO:0009251">
    <property type="term" value="P:glucan catabolic process"/>
    <property type="evidence" value="ECO:0007669"/>
    <property type="project" value="TreeGrafter"/>
</dbReference>
<feature type="region of interest" description="Disordered" evidence="1">
    <location>
        <begin position="401"/>
        <end position="447"/>
    </location>
</feature>
<accession>A0A8H4QX67</accession>
<keyword evidence="3" id="KW-0732">Signal</keyword>
<dbReference type="InterPro" id="IPR050546">
    <property type="entry name" value="Glycosyl_Hydrlase_16"/>
</dbReference>
<dbReference type="Gene3D" id="2.60.120.200">
    <property type="match status" value="1"/>
</dbReference>
<feature type="domain" description="GH16" evidence="4">
    <location>
        <begin position="26"/>
        <end position="359"/>
    </location>
</feature>
<dbReference type="EMBL" id="JAACJL010000016">
    <property type="protein sequence ID" value="KAF4619190.1"/>
    <property type="molecule type" value="Genomic_DNA"/>
</dbReference>
<dbReference type="PANTHER" id="PTHR10963">
    <property type="entry name" value="GLYCOSYL HYDROLASE-RELATED"/>
    <property type="match status" value="1"/>
</dbReference>
<dbReference type="Proteomes" id="UP000521872">
    <property type="component" value="Unassembled WGS sequence"/>
</dbReference>
<dbReference type="InterPro" id="IPR000757">
    <property type="entry name" value="Beta-glucanase-like"/>
</dbReference>
<dbReference type="SUPFAM" id="SSF49899">
    <property type="entry name" value="Concanavalin A-like lectins/glucanases"/>
    <property type="match status" value="1"/>
</dbReference>
<evidence type="ECO:0000256" key="2">
    <source>
        <dbReference type="SAM" id="Phobius"/>
    </source>
</evidence>
<dbReference type="InterPro" id="IPR013320">
    <property type="entry name" value="ConA-like_dom_sf"/>
</dbReference>
<comment type="caution">
    <text evidence="5">The sequence shown here is derived from an EMBL/GenBank/DDBJ whole genome shotgun (WGS) entry which is preliminary data.</text>
</comment>
<feature type="compositionally biased region" description="Low complexity" evidence="1">
    <location>
        <begin position="406"/>
        <end position="425"/>
    </location>
</feature>
<evidence type="ECO:0000256" key="1">
    <source>
        <dbReference type="SAM" id="MobiDB-lite"/>
    </source>
</evidence>
<feature type="signal peptide" evidence="3">
    <location>
        <begin position="1"/>
        <end position="30"/>
    </location>
</feature>
<evidence type="ECO:0000313" key="6">
    <source>
        <dbReference type="Proteomes" id="UP000521872"/>
    </source>
</evidence>
<proteinExistence type="predicted"/>
<keyword evidence="2" id="KW-0472">Membrane</keyword>
<dbReference type="AlphaFoldDB" id="A0A8H4QX67"/>
<protein>
    <recommendedName>
        <fullName evidence="4">GH16 domain-containing protein</fullName>
    </recommendedName>
</protein>
<evidence type="ECO:0000256" key="3">
    <source>
        <dbReference type="SAM" id="SignalP"/>
    </source>
</evidence>
<keyword evidence="6" id="KW-1185">Reference proteome</keyword>
<dbReference type="GO" id="GO:0004553">
    <property type="term" value="F:hydrolase activity, hydrolyzing O-glycosyl compounds"/>
    <property type="evidence" value="ECO:0007669"/>
    <property type="project" value="InterPro"/>
</dbReference>